<dbReference type="AlphaFoldDB" id="V6TPT1"/>
<gene>
    <name evidence="1" type="ORF">GSB_150888</name>
</gene>
<dbReference type="EMBL" id="AHHH01000197">
    <property type="protein sequence ID" value="ESU40609.1"/>
    <property type="molecule type" value="Genomic_DNA"/>
</dbReference>
<organism evidence="1 2">
    <name type="scientific">Giardia intestinalis</name>
    <name type="common">Giardia lamblia</name>
    <dbReference type="NCBI Taxonomy" id="5741"/>
    <lineage>
        <taxon>Eukaryota</taxon>
        <taxon>Metamonada</taxon>
        <taxon>Diplomonadida</taxon>
        <taxon>Hexamitidae</taxon>
        <taxon>Giardiinae</taxon>
        <taxon>Giardia</taxon>
    </lineage>
</organism>
<proteinExistence type="predicted"/>
<evidence type="ECO:0000313" key="1">
    <source>
        <dbReference type="EMBL" id="ESU40609.1"/>
    </source>
</evidence>
<protein>
    <submittedName>
        <fullName evidence="1">Major surface-labeled trophozoite antigen</fullName>
    </submittedName>
</protein>
<accession>V6TPT1</accession>
<reference evidence="2" key="1">
    <citation type="submission" date="2012-02" db="EMBL/GenBank/DDBJ databases">
        <title>Genome sequencing of Giardia lamblia Genotypes A2 and B isolates (DH and GS) and comparative analysis with the genomes of Genotypes A1 and E (WB and Pig).</title>
        <authorList>
            <person name="Adam R."/>
            <person name="Dahlstrom E."/>
            <person name="Martens C."/>
            <person name="Bruno D."/>
            <person name="Barbian K."/>
            <person name="Porcella S.F."/>
            <person name="Nash T."/>
        </authorList>
    </citation>
    <scope>NUCLEOTIDE SEQUENCE</scope>
    <source>
        <strain evidence="2">GS</strain>
    </source>
</reference>
<comment type="caution">
    <text evidence="1">The sequence shown here is derived from an EMBL/GenBank/DDBJ whole genome shotgun (WGS) entry which is preliminary data.</text>
</comment>
<sequence length="83" mass="9661">MHCQEQSLIETGSICATKFRLMDRLTEKMNPHALPIPAPRYYTQQQFGLLSGYRRTMHACPSHKRVGGRCYQRVLDRATEYCI</sequence>
<name>V6TPT1_GIAIN</name>
<evidence type="ECO:0000313" key="2">
    <source>
        <dbReference type="Proteomes" id="UP000018040"/>
    </source>
</evidence>
<dbReference type="Proteomes" id="UP000018040">
    <property type="component" value="Unassembled WGS sequence"/>
</dbReference>
<reference evidence="1 2" key="2">
    <citation type="journal article" date="2013" name="Genome Biol. Evol.">
        <title>Genome sequencing of Giardia lamblia genotypes A2 and B isolates (DH and GS) and comparative analysis with the genomes of genotypes A1 and E (WB and Pig).</title>
        <authorList>
            <person name="Adam R.D."/>
            <person name="Dahlstrom E.W."/>
            <person name="Martens C.A."/>
            <person name="Bruno D.P."/>
            <person name="Barbian K.D."/>
            <person name="Ricklefs S.M."/>
            <person name="Hernandez M.M."/>
            <person name="Narla N.P."/>
            <person name="Patel R.B."/>
            <person name="Porcella S.F."/>
            <person name="Nash T.E."/>
        </authorList>
    </citation>
    <scope>NUCLEOTIDE SEQUENCE [LARGE SCALE GENOMIC DNA]</scope>
    <source>
        <strain evidence="1 2">GS</strain>
    </source>
</reference>